<dbReference type="RefSeq" id="WP_394847093.1">
    <property type="nucleotide sequence ID" value="NZ_CP089982.1"/>
</dbReference>
<dbReference type="Gene3D" id="3.50.30.10">
    <property type="entry name" value="Phosphohistidine domain"/>
    <property type="match status" value="1"/>
</dbReference>
<gene>
    <name evidence="2" type="ORF">LZC95_06445</name>
</gene>
<feature type="domain" description="PEP-utilising enzyme mobile" evidence="1">
    <location>
        <begin position="39"/>
        <end position="108"/>
    </location>
</feature>
<dbReference type="PANTHER" id="PTHR43615">
    <property type="entry name" value="PHOSPHOENOLPYRUVATE SYNTHASE-RELATED"/>
    <property type="match status" value="1"/>
</dbReference>
<organism evidence="2 3">
    <name type="scientific">Pendulispora brunnea</name>
    <dbReference type="NCBI Taxonomy" id="2905690"/>
    <lineage>
        <taxon>Bacteria</taxon>
        <taxon>Pseudomonadati</taxon>
        <taxon>Myxococcota</taxon>
        <taxon>Myxococcia</taxon>
        <taxon>Myxococcales</taxon>
        <taxon>Sorangiineae</taxon>
        <taxon>Pendulisporaceae</taxon>
        <taxon>Pendulispora</taxon>
    </lineage>
</organism>
<dbReference type="SUPFAM" id="SSF52009">
    <property type="entry name" value="Phosphohistidine domain"/>
    <property type="match status" value="1"/>
</dbReference>
<dbReference type="Proteomes" id="UP001379533">
    <property type="component" value="Chromosome"/>
</dbReference>
<evidence type="ECO:0000259" key="1">
    <source>
        <dbReference type="Pfam" id="PF00391"/>
    </source>
</evidence>
<proteinExistence type="predicted"/>
<keyword evidence="3" id="KW-1185">Reference proteome</keyword>
<accession>A0ABZ2KCR6</accession>
<name>A0ABZ2KCR6_9BACT</name>
<dbReference type="InterPro" id="IPR036637">
    <property type="entry name" value="Phosphohistidine_dom_sf"/>
</dbReference>
<sequence>MGNSLVDARVIQGIGSSTGVVEGRARIVLDPGAIDGLDRSEILVARETDPGWLFLMLASSGIVVERGSMLSHTAITGRQFGIPTVVGAMNATTSIREGSRVRVDGSSGLVTVLDA</sequence>
<dbReference type="InterPro" id="IPR051549">
    <property type="entry name" value="PEP_Utilizing_Enz"/>
</dbReference>
<dbReference type="PANTHER" id="PTHR43615:SF1">
    <property type="entry name" value="PPDK_N DOMAIN-CONTAINING PROTEIN"/>
    <property type="match status" value="1"/>
</dbReference>
<dbReference type="EMBL" id="CP089982">
    <property type="protein sequence ID" value="WXA96478.1"/>
    <property type="molecule type" value="Genomic_DNA"/>
</dbReference>
<protein>
    <recommendedName>
        <fullName evidence="1">PEP-utilising enzyme mobile domain-containing protein</fullName>
    </recommendedName>
</protein>
<evidence type="ECO:0000313" key="2">
    <source>
        <dbReference type="EMBL" id="WXA96478.1"/>
    </source>
</evidence>
<dbReference type="InterPro" id="IPR008279">
    <property type="entry name" value="PEP-util_enz_mobile_dom"/>
</dbReference>
<evidence type="ECO:0000313" key="3">
    <source>
        <dbReference type="Proteomes" id="UP001379533"/>
    </source>
</evidence>
<reference evidence="2 3" key="1">
    <citation type="submission" date="2021-12" db="EMBL/GenBank/DDBJ databases">
        <title>Discovery of the Pendulisporaceae a myxobacterial family with distinct sporulation behavior and unique specialized metabolism.</title>
        <authorList>
            <person name="Garcia R."/>
            <person name="Popoff A."/>
            <person name="Bader C.D."/>
            <person name="Loehr J."/>
            <person name="Walesch S."/>
            <person name="Walt C."/>
            <person name="Boldt J."/>
            <person name="Bunk B."/>
            <person name="Haeckl F.J.F.P.J."/>
            <person name="Gunesch A.P."/>
            <person name="Birkelbach J."/>
            <person name="Nuebel U."/>
            <person name="Pietschmann T."/>
            <person name="Bach T."/>
            <person name="Mueller R."/>
        </authorList>
    </citation>
    <scope>NUCLEOTIDE SEQUENCE [LARGE SCALE GENOMIC DNA]</scope>
    <source>
        <strain evidence="2 3">MSr12523</strain>
    </source>
</reference>
<dbReference type="Pfam" id="PF00391">
    <property type="entry name" value="PEP-utilizers"/>
    <property type="match status" value="1"/>
</dbReference>